<protein>
    <submittedName>
        <fullName evidence="2">Uncharacterized protein</fullName>
    </submittedName>
</protein>
<proteinExistence type="predicted"/>
<dbReference type="Proteomes" id="UP001293593">
    <property type="component" value="Unassembled WGS sequence"/>
</dbReference>
<dbReference type="EMBL" id="JAWXYG010000010">
    <property type="protein sequence ID" value="KAK4260769.1"/>
    <property type="molecule type" value="Genomic_DNA"/>
</dbReference>
<organism evidence="2 3">
    <name type="scientific">Acacia crassicarpa</name>
    <name type="common">northern wattle</name>
    <dbReference type="NCBI Taxonomy" id="499986"/>
    <lineage>
        <taxon>Eukaryota</taxon>
        <taxon>Viridiplantae</taxon>
        <taxon>Streptophyta</taxon>
        <taxon>Embryophyta</taxon>
        <taxon>Tracheophyta</taxon>
        <taxon>Spermatophyta</taxon>
        <taxon>Magnoliopsida</taxon>
        <taxon>eudicotyledons</taxon>
        <taxon>Gunneridae</taxon>
        <taxon>Pentapetalae</taxon>
        <taxon>rosids</taxon>
        <taxon>fabids</taxon>
        <taxon>Fabales</taxon>
        <taxon>Fabaceae</taxon>
        <taxon>Caesalpinioideae</taxon>
        <taxon>mimosoid clade</taxon>
        <taxon>Acacieae</taxon>
        <taxon>Acacia</taxon>
    </lineage>
</organism>
<evidence type="ECO:0000313" key="2">
    <source>
        <dbReference type="EMBL" id="KAK4260769.1"/>
    </source>
</evidence>
<evidence type="ECO:0000256" key="1">
    <source>
        <dbReference type="SAM" id="MobiDB-lite"/>
    </source>
</evidence>
<sequence>MEISKILNNANDESSPTLLDEEAHGESPMAEISIRAILGRTSATTMKVKGELLSKEILILINSDSTHNFISNKLVEDLGIKPQHLAPFGVQVGDGAMISCSAICGDLEIQVQQLTIRDPMI</sequence>
<feature type="compositionally biased region" description="Polar residues" evidence="1">
    <location>
        <begin position="1"/>
        <end position="17"/>
    </location>
</feature>
<dbReference type="AlphaFoldDB" id="A0AAE1MD60"/>
<reference evidence="2" key="1">
    <citation type="submission" date="2023-10" db="EMBL/GenBank/DDBJ databases">
        <title>Chromosome-level genome of the transformable northern wattle, Acacia crassicarpa.</title>
        <authorList>
            <person name="Massaro I."/>
            <person name="Sinha N.R."/>
            <person name="Poethig S."/>
            <person name="Leichty A.R."/>
        </authorList>
    </citation>
    <scope>NUCLEOTIDE SEQUENCE</scope>
    <source>
        <strain evidence="2">Acra3RX</strain>
        <tissue evidence="2">Leaf</tissue>
    </source>
</reference>
<accession>A0AAE1MD60</accession>
<dbReference type="Pfam" id="PF08284">
    <property type="entry name" value="RVP_2"/>
    <property type="match status" value="1"/>
</dbReference>
<evidence type="ECO:0000313" key="3">
    <source>
        <dbReference type="Proteomes" id="UP001293593"/>
    </source>
</evidence>
<feature type="region of interest" description="Disordered" evidence="1">
    <location>
        <begin position="1"/>
        <end position="26"/>
    </location>
</feature>
<name>A0AAE1MD60_9FABA</name>
<dbReference type="CDD" id="cd00303">
    <property type="entry name" value="retropepsin_like"/>
    <property type="match status" value="1"/>
</dbReference>
<comment type="caution">
    <text evidence="2">The sequence shown here is derived from an EMBL/GenBank/DDBJ whole genome shotgun (WGS) entry which is preliminary data.</text>
</comment>
<gene>
    <name evidence="2" type="ORF">QN277_003844</name>
</gene>
<dbReference type="InterPro" id="IPR021109">
    <property type="entry name" value="Peptidase_aspartic_dom_sf"/>
</dbReference>
<dbReference type="Gene3D" id="2.40.70.10">
    <property type="entry name" value="Acid Proteases"/>
    <property type="match status" value="1"/>
</dbReference>
<keyword evidence="3" id="KW-1185">Reference proteome</keyword>